<dbReference type="AlphaFoldDB" id="A0A9X1TF20"/>
<dbReference type="EMBL" id="JAJTTC010000005">
    <property type="protein sequence ID" value="MCF0063776.1"/>
    <property type="molecule type" value="Genomic_DNA"/>
</dbReference>
<evidence type="ECO:0000313" key="4">
    <source>
        <dbReference type="Proteomes" id="UP001139000"/>
    </source>
</evidence>
<organism evidence="3 4">
    <name type="scientific">Dyadobacter chenwenxiniae</name>
    <dbReference type="NCBI Taxonomy" id="2906456"/>
    <lineage>
        <taxon>Bacteria</taxon>
        <taxon>Pseudomonadati</taxon>
        <taxon>Bacteroidota</taxon>
        <taxon>Cytophagia</taxon>
        <taxon>Cytophagales</taxon>
        <taxon>Spirosomataceae</taxon>
        <taxon>Dyadobacter</taxon>
    </lineage>
</organism>
<evidence type="ECO:0000259" key="2">
    <source>
        <dbReference type="PROSITE" id="PS51704"/>
    </source>
</evidence>
<accession>A0A9X1TF20</accession>
<name>A0A9X1TF20_9BACT</name>
<dbReference type="Gene3D" id="3.20.20.190">
    <property type="entry name" value="Phosphatidylinositol (PI) phosphodiesterase"/>
    <property type="match status" value="1"/>
</dbReference>
<evidence type="ECO:0000313" key="3">
    <source>
        <dbReference type="EMBL" id="MCF0063776.1"/>
    </source>
</evidence>
<dbReference type="PROSITE" id="PS51704">
    <property type="entry name" value="GP_PDE"/>
    <property type="match status" value="1"/>
</dbReference>
<sequence>MILQTKIALRAVLLIWTALAASTGFAQKPKIEMPERGLCAHRGCMDTHPENTLPAFKEAVRLGAQMIEFDIQLTKDGEMVIMHDDGVDRTTNGSGKVSDLTFAQIRALDAGIKKSAKFKGTQVPTFEETLAMMPENVWLNCHLKGDEEVGAKSAALLAKSNRLHQAFLTCSEKAASAARQTVPEILICNGENSYRKNTPKYVQATIGNKANFIQLLRHEPGEDRTASMKLLKDNKIKINYFYAKTPGELEKLYAEGVDFVLVNNVADFLPAAKKAGIEPVVPTYSKAKNPAQKQAGANAANERNKTLIVFFDGLRPDYITAEQMPNLFAFSQKASHGKQHHSVFPTVTRVNSSSYATGSYPGTHGLLGNSIYFPKVSPNKAIGTTYEDLIKVQESESGKLLTGISLGEALENAGEKMMVFSSGTTGQAFLQNHKIGKGAIINHELILPESFKEQVFSEIGPMPKGTGDVFIKHKWVTDALLHYGLKNDGPLVSAIWMSDPDGAAHRYGIGSDQAVAAIKYVDAQFGRILDSLSSRGLREKYNILISTDHGFVTHTGKQNLSDLLISEGLKKDKESDDVVIAEGAIYVKNHDQTVIRKIVETLHKTDWIGAVFTKPKKKGNMTGSVKGTLSFDAIHYNHPTRAGDILVAPNWNDDKNDKGYAGTDLSGGVAGHGGSSPYEINIALFTDGPDFRDAVKSELPTSNVDIAPTVLALYSLPIPSQMDGRALSEFIDDQKSPSEKSGKVTIETKASYPWGTYNLSLELSVLGKYKYVNFTKTDRVKTSASK</sequence>
<keyword evidence="4" id="KW-1185">Reference proteome</keyword>
<feature type="domain" description="GP-PDE" evidence="2">
    <location>
        <begin position="36"/>
        <end position="272"/>
    </location>
</feature>
<proteinExistence type="predicted"/>
<dbReference type="SUPFAM" id="SSF51695">
    <property type="entry name" value="PLC-like phosphodiesterases"/>
    <property type="match status" value="1"/>
</dbReference>
<protein>
    <submittedName>
        <fullName evidence="3">Alkaline phosphatase family protein</fullName>
    </submittedName>
</protein>
<dbReference type="RefSeq" id="WP_234656704.1">
    <property type="nucleotide sequence ID" value="NZ_CP094997.1"/>
</dbReference>
<evidence type="ECO:0000256" key="1">
    <source>
        <dbReference type="SAM" id="SignalP"/>
    </source>
</evidence>
<keyword evidence="1" id="KW-0732">Signal</keyword>
<reference evidence="3" key="1">
    <citation type="submission" date="2021-12" db="EMBL/GenBank/DDBJ databases">
        <title>Novel species in genus Dyadobacter.</title>
        <authorList>
            <person name="Ma C."/>
        </authorList>
    </citation>
    <scope>NUCLEOTIDE SEQUENCE</scope>
    <source>
        <strain evidence="3">LJ419</strain>
    </source>
</reference>
<comment type="caution">
    <text evidence="3">The sequence shown here is derived from an EMBL/GenBank/DDBJ whole genome shotgun (WGS) entry which is preliminary data.</text>
</comment>
<dbReference type="InterPro" id="IPR017946">
    <property type="entry name" value="PLC-like_Pdiesterase_TIM-brl"/>
</dbReference>
<dbReference type="InterPro" id="IPR030395">
    <property type="entry name" value="GP_PDE_dom"/>
</dbReference>
<feature type="signal peptide" evidence="1">
    <location>
        <begin position="1"/>
        <end position="20"/>
    </location>
</feature>
<dbReference type="Pfam" id="PF03009">
    <property type="entry name" value="GDPD"/>
    <property type="match status" value="1"/>
</dbReference>
<dbReference type="Proteomes" id="UP001139000">
    <property type="component" value="Unassembled WGS sequence"/>
</dbReference>
<dbReference type="InterPro" id="IPR002591">
    <property type="entry name" value="Phosphodiest/P_Trfase"/>
</dbReference>
<dbReference type="PANTHER" id="PTHR46211">
    <property type="entry name" value="GLYCEROPHOSPHORYL DIESTER PHOSPHODIESTERASE"/>
    <property type="match status" value="1"/>
</dbReference>
<dbReference type="GO" id="GO:0008081">
    <property type="term" value="F:phosphoric diester hydrolase activity"/>
    <property type="evidence" value="ECO:0007669"/>
    <property type="project" value="InterPro"/>
</dbReference>
<gene>
    <name evidence="3" type="ORF">LXM26_19840</name>
</gene>
<dbReference type="InterPro" id="IPR017850">
    <property type="entry name" value="Alkaline_phosphatase_core_sf"/>
</dbReference>
<dbReference type="Gene3D" id="3.40.720.10">
    <property type="entry name" value="Alkaline Phosphatase, subunit A"/>
    <property type="match status" value="1"/>
</dbReference>
<dbReference type="PANTHER" id="PTHR46211:SF1">
    <property type="entry name" value="GLYCEROPHOSPHODIESTER PHOSPHODIESTERASE, CYTOPLASMIC"/>
    <property type="match status" value="1"/>
</dbReference>
<dbReference type="SUPFAM" id="SSF53649">
    <property type="entry name" value="Alkaline phosphatase-like"/>
    <property type="match status" value="1"/>
</dbReference>
<feature type="chain" id="PRO_5040957582" evidence="1">
    <location>
        <begin position="21"/>
        <end position="786"/>
    </location>
</feature>
<dbReference type="Pfam" id="PF01663">
    <property type="entry name" value="Phosphodiest"/>
    <property type="match status" value="1"/>
</dbReference>
<dbReference type="GO" id="GO:0006629">
    <property type="term" value="P:lipid metabolic process"/>
    <property type="evidence" value="ECO:0007669"/>
    <property type="project" value="InterPro"/>
</dbReference>